<dbReference type="AlphaFoldDB" id="A0A1G9Q869"/>
<evidence type="ECO:0000313" key="7">
    <source>
        <dbReference type="Proteomes" id="UP000198683"/>
    </source>
</evidence>
<keyword evidence="7" id="KW-1185">Reference proteome</keyword>
<dbReference type="Pfam" id="PF00149">
    <property type="entry name" value="Metallophos"/>
    <property type="match status" value="1"/>
</dbReference>
<evidence type="ECO:0000256" key="4">
    <source>
        <dbReference type="ARBA" id="ARBA00025742"/>
    </source>
</evidence>
<dbReference type="PANTHER" id="PTHR42988:SF2">
    <property type="entry name" value="CYCLIC NUCLEOTIDE PHOSPHODIESTERASE CBUA0032-RELATED"/>
    <property type="match status" value="1"/>
</dbReference>
<dbReference type="SUPFAM" id="SSF56300">
    <property type="entry name" value="Metallo-dependent phosphatases"/>
    <property type="match status" value="1"/>
</dbReference>
<protein>
    <submittedName>
        <fullName evidence="6">Calcineurin-like phosphoesterase</fullName>
    </submittedName>
</protein>
<dbReference type="Gene3D" id="3.60.21.10">
    <property type="match status" value="1"/>
</dbReference>
<dbReference type="STRING" id="683260.SAMN05421874_13746"/>
<keyword evidence="2" id="KW-0378">Hydrolase</keyword>
<reference evidence="6 7" key="1">
    <citation type="submission" date="2016-10" db="EMBL/GenBank/DDBJ databases">
        <authorList>
            <person name="de Groot N.N."/>
        </authorList>
    </citation>
    <scope>NUCLEOTIDE SEQUENCE [LARGE SCALE GENOMIC DNA]</scope>
    <source>
        <strain evidence="6 7">CGMCC 4.5681</strain>
    </source>
</reference>
<evidence type="ECO:0000259" key="5">
    <source>
        <dbReference type="Pfam" id="PF00149"/>
    </source>
</evidence>
<organism evidence="6 7">
    <name type="scientific">Nonomuraea maritima</name>
    <dbReference type="NCBI Taxonomy" id="683260"/>
    <lineage>
        <taxon>Bacteria</taxon>
        <taxon>Bacillati</taxon>
        <taxon>Actinomycetota</taxon>
        <taxon>Actinomycetes</taxon>
        <taxon>Streptosporangiales</taxon>
        <taxon>Streptosporangiaceae</taxon>
        <taxon>Nonomuraea</taxon>
    </lineage>
</organism>
<proteinExistence type="inferred from homology"/>
<dbReference type="PANTHER" id="PTHR42988">
    <property type="entry name" value="PHOSPHOHYDROLASE"/>
    <property type="match status" value="1"/>
</dbReference>
<dbReference type="InterPro" id="IPR050884">
    <property type="entry name" value="CNP_phosphodiesterase-III"/>
</dbReference>
<dbReference type="InterPro" id="IPR004843">
    <property type="entry name" value="Calcineurin-like_PHP"/>
</dbReference>
<comment type="similarity">
    <text evidence="4">Belongs to the cyclic nucleotide phosphodiesterase class-III family.</text>
</comment>
<evidence type="ECO:0000256" key="3">
    <source>
        <dbReference type="ARBA" id="ARBA00023004"/>
    </source>
</evidence>
<dbReference type="InterPro" id="IPR029052">
    <property type="entry name" value="Metallo-depent_PP-like"/>
</dbReference>
<evidence type="ECO:0000256" key="1">
    <source>
        <dbReference type="ARBA" id="ARBA00022723"/>
    </source>
</evidence>
<name>A0A1G9Q869_9ACTN</name>
<evidence type="ECO:0000313" key="6">
    <source>
        <dbReference type="EMBL" id="SDM06545.1"/>
    </source>
</evidence>
<sequence>MIVIAHLSDVHIGATAETATRTAAVMRFLDALPYDLDAVLVTGDIADHGLAEEYETAAKLLASRHPILVGPGNHDVRAEFRRVLLGGDPGDPGDGPVNQVLRTERAVYAMCDSSIPGESSGRLEDETLAWLETVLDGTDLPVFVAFHHPPVTLHSPMLDGIRLHRAEPLESLLAGRRNVAAVLTGHAHTAAATTFAGRPLLVAGGVVSTLRLPWEGGTGWDACLDYALPPLISFHVLDDEGRLTTHHRVVP</sequence>
<accession>A0A1G9Q869</accession>
<dbReference type="Proteomes" id="UP000198683">
    <property type="component" value="Unassembled WGS sequence"/>
</dbReference>
<dbReference type="RefSeq" id="WP_090773514.1">
    <property type="nucleotide sequence ID" value="NZ_FNFB01000037.1"/>
</dbReference>
<evidence type="ECO:0000256" key="2">
    <source>
        <dbReference type="ARBA" id="ARBA00022801"/>
    </source>
</evidence>
<dbReference type="GO" id="GO:0046872">
    <property type="term" value="F:metal ion binding"/>
    <property type="evidence" value="ECO:0007669"/>
    <property type="project" value="UniProtKB-KW"/>
</dbReference>
<gene>
    <name evidence="6" type="ORF">SAMN05421874_13746</name>
</gene>
<keyword evidence="3" id="KW-0408">Iron</keyword>
<feature type="domain" description="Calcineurin-like phosphoesterase" evidence="5">
    <location>
        <begin position="3"/>
        <end position="189"/>
    </location>
</feature>
<keyword evidence="1" id="KW-0479">Metal-binding</keyword>
<dbReference type="OrthoDB" id="5241795at2"/>
<dbReference type="EMBL" id="FNFB01000037">
    <property type="protein sequence ID" value="SDM06545.1"/>
    <property type="molecule type" value="Genomic_DNA"/>
</dbReference>
<dbReference type="GO" id="GO:0016787">
    <property type="term" value="F:hydrolase activity"/>
    <property type="evidence" value="ECO:0007669"/>
    <property type="project" value="UniProtKB-KW"/>
</dbReference>